<evidence type="ECO:0008006" key="11">
    <source>
        <dbReference type="Google" id="ProtNLM"/>
    </source>
</evidence>
<keyword evidence="6 8" id="KW-0472">Membrane</keyword>
<proteinExistence type="inferred from homology"/>
<evidence type="ECO:0000256" key="5">
    <source>
        <dbReference type="ARBA" id="ARBA00022989"/>
    </source>
</evidence>
<keyword evidence="2" id="KW-0813">Transport</keyword>
<dbReference type="EMBL" id="CP017269">
    <property type="protein sequence ID" value="AOT71972.1"/>
    <property type="molecule type" value="Genomic_DNA"/>
</dbReference>
<evidence type="ECO:0000256" key="7">
    <source>
        <dbReference type="RuleBase" id="RU003942"/>
    </source>
</evidence>
<keyword evidence="4 7" id="KW-0812">Transmembrane</keyword>
<dbReference type="Proteomes" id="UP000095743">
    <property type="component" value="Chromosome"/>
</dbReference>
<sequence>MLLYWIYLLLAIGCEVLGTTLMKISNGFTKLIPSILVVVFYILTLPFFTLALKKINVSVAYAVWSGIGTASIAIIGYILFKEQMNPVKIAAIVMIIAGIVMLNLSDVTRG</sequence>
<evidence type="ECO:0000313" key="10">
    <source>
        <dbReference type="Proteomes" id="UP000095743"/>
    </source>
</evidence>
<reference evidence="9 10" key="1">
    <citation type="submission" date="2016-09" db="EMBL/GenBank/DDBJ databases">
        <title>Genomic analysis reveals versatility of anaerobic energy metabolism of Geosporobacter ferrireducens IRF9 of phylum Firmicutes.</title>
        <authorList>
            <person name="Kim S.-J."/>
        </authorList>
    </citation>
    <scope>NUCLEOTIDE SEQUENCE [LARGE SCALE GENOMIC DNA]</scope>
    <source>
        <strain evidence="9 10">IRF9</strain>
    </source>
</reference>
<dbReference type="GO" id="GO:0005886">
    <property type="term" value="C:plasma membrane"/>
    <property type="evidence" value="ECO:0007669"/>
    <property type="project" value="UniProtKB-SubCell"/>
</dbReference>
<evidence type="ECO:0000256" key="2">
    <source>
        <dbReference type="ARBA" id="ARBA00022448"/>
    </source>
</evidence>
<dbReference type="SUPFAM" id="SSF103481">
    <property type="entry name" value="Multidrug resistance efflux transporter EmrE"/>
    <property type="match status" value="1"/>
</dbReference>
<name>A0A1D8GMD2_9FIRM</name>
<feature type="transmembrane region" description="Helical" evidence="8">
    <location>
        <begin position="87"/>
        <end position="105"/>
    </location>
</feature>
<feature type="transmembrane region" description="Helical" evidence="8">
    <location>
        <begin position="58"/>
        <end position="80"/>
    </location>
</feature>
<gene>
    <name evidence="9" type="ORF">Gferi_21980</name>
</gene>
<evidence type="ECO:0000313" key="9">
    <source>
        <dbReference type="EMBL" id="AOT71972.1"/>
    </source>
</evidence>
<feature type="transmembrane region" description="Helical" evidence="8">
    <location>
        <begin position="31"/>
        <end position="52"/>
    </location>
</feature>
<dbReference type="KEGG" id="gfe:Gferi_21980"/>
<dbReference type="RefSeq" id="WP_069980287.1">
    <property type="nucleotide sequence ID" value="NZ_CP017269.1"/>
</dbReference>
<feature type="transmembrane region" description="Helical" evidence="8">
    <location>
        <begin position="6"/>
        <end position="24"/>
    </location>
</feature>
<evidence type="ECO:0000256" key="4">
    <source>
        <dbReference type="ARBA" id="ARBA00022692"/>
    </source>
</evidence>
<keyword evidence="10" id="KW-1185">Reference proteome</keyword>
<evidence type="ECO:0000256" key="1">
    <source>
        <dbReference type="ARBA" id="ARBA00004651"/>
    </source>
</evidence>
<dbReference type="AlphaFoldDB" id="A0A1D8GMD2"/>
<organism evidence="9 10">
    <name type="scientific">Geosporobacter ferrireducens</name>
    <dbReference type="NCBI Taxonomy" id="1424294"/>
    <lineage>
        <taxon>Bacteria</taxon>
        <taxon>Bacillati</taxon>
        <taxon>Bacillota</taxon>
        <taxon>Clostridia</taxon>
        <taxon>Peptostreptococcales</taxon>
        <taxon>Thermotaleaceae</taxon>
        <taxon>Geosporobacter</taxon>
    </lineage>
</organism>
<keyword evidence="5 8" id="KW-1133">Transmembrane helix</keyword>
<evidence type="ECO:0000256" key="6">
    <source>
        <dbReference type="ARBA" id="ARBA00023136"/>
    </source>
</evidence>
<evidence type="ECO:0000256" key="8">
    <source>
        <dbReference type="SAM" id="Phobius"/>
    </source>
</evidence>
<protein>
    <recommendedName>
        <fullName evidence="11">Multidrug transporter</fullName>
    </recommendedName>
</protein>
<dbReference type="PANTHER" id="PTHR30561">
    <property type="entry name" value="SMR FAMILY PROTON-DEPENDENT DRUG EFFLUX TRANSPORTER SUGE"/>
    <property type="match status" value="1"/>
</dbReference>
<dbReference type="Gene3D" id="1.10.3730.20">
    <property type="match status" value="1"/>
</dbReference>
<keyword evidence="3" id="KW-1003">Cell membrane</keyword>
<dbReference type="InterPro" id="IPR045324">
    <property type="entry name" value="Small_multidrug_res"/>
</dbReference>
<dbReference type="GO" id="GO:0022857">
    <property type="term" value="F:transmembrane transporter activity"/>
    <property type="evidence" value="ECO:0007669"/>
    <property type="project" value="InterPro"/>
</dbReference>
<accession>A0A1D8GMD2</accession>
<dbReference type="STRING" id="1424294.Gferi_21980"/>
<comment type="similarity">
    <text evidence="7">Belongs to the drug/metabolite transporter (DMT) superfamily. Small multidrug resistance (SMR) (TC 2.A.7.1) family.</text>
</comment>
<dbReference type="InterPro" id="IPR037185">
    <property type="entry name" value="EmrE-like"/>
</dbReference>
<comment type="subcellular location">
    <subcellularLocation>
        <location evidence="1 7">Cell membrane</location>
        <topology evidence="1 7">Multi-pass membrane protein</topology>
    </subcellularLocation>
</comment>
<dbReference type="PANTHER" id="PTHR30561:SF1">
    <property type="entry name" value="MULTIDRUG TRANSPORTER EMRE"/>
    <property type="match status" value="1"/>
</dbReference>
<evidence type="ECO:0000256" key="3">
    <source>
        <dbReference type="ARBA" id="ARBA00022475"/>
    </source>
</evidence>
<dbReference type="InterPro" id="IPR000390">
    <property type="entry name" value="Small_drug/metabolite_transptr"/>
</dbReference>
<dbReference type="Pfam" id="PF00893">
    <property type="entry name" value="Multi_Drug_Res"/>
    <property type="match status" value="1"/>
</dbReference>
<dbReference type="FunFam" id="1.10.3730.20:FF:000001">
    <property type="entry name" value="Quaternary ammonium compound resistance transporter SugE"/>
    <property type="match status" value="1"/>
</dbReference>